<gene>
    <name evidence="4" type="ORF">GS4_23_01150</name>
</gene>
<protein>
    <recommendedName>
        <fullName evidence="3">DUF4328 domain-containing protein</fullName>
    </recommendedName>
</protein>
<reference evidence="4 5" key="1">
    <citation type="submission" date="2013-01" db="EMBL/GenBank/DDBJ databases">
        <title>Whole genome shotgun sequence of Gordonia soli NBRC 108243.</title>
        <authorList>
            <person name="Isaki-Nakamura S."/>
            <person name="Hosoyama A."/>
            <person name="Tsuchikane K."/>
            <person name="Ando Y."/>
            <person name="Baba S."/>
            <person name="Ohji S."/>
            <person name="Hamada M."/>
            <person name="Tamura T."/>
            <person name="Yamazoe A."/>
            <person name="Yamazaki S."/>
            <person name="Fujita N."/>
        </authorList>
    </citation>
    <scope>NUCLEOTIDE SEQUENCE [LARGE SCALE GENOMIC DNA]</scope>
    <source>
        <strain evidence="4 5">NBRC 108243</strain>
    </source>
</reference>
<feature type="compositionally biased region" description="Polar residues" evidence="1">
    <location>
        <begin position="8"/>
        <end position="20"/>
    </location>
</feature>
<organism evidence="4 5">
    <name type="scientific">Gordonia soli NBRC 108243</name>
    <dbReference type="NCBI Taxonomy" id="1223545"/>
    <lineage>
        <taxon>Bacteria</taxon>
        <taxon>Bacillati</taxon>
        <taxon>Actinomycetota</taxon>
        <taxon>Actinomycetes</taxon>
        <taxon>Mycobacteriales</taxon>
        <taxon>Gordoniaceae</taxon>
        <taxon>Gordonia</taxon>
    </lineage>
</organism>
<dbReference type="EMBL" id="BANX01000023">
    <property type="protein sequence ID" value="GAC69318.1"/>
    <property type="molecule type" value="Genomic_DNA"/>
</dbReference>
<keyword evidence="2" id="KW-0472">Membrane</keyword>
<feature type="transmembrane region" description="Helical" evidence="2">
    <location>
        <begin position="222"/>
        <end position="242"/>
    </location>
</feature>
<feature type="transmembrane region" description="Helical" evidence="2">
    <location>
        <begin position="178"/>
        <end position="202"/>
    </location>
</feature>
<feature type="transmembrane region" description="Helical" evidence="2">
    <location>
        <begin position="95"/>
        <end position="116"/>
    </location>
</feature>
<keyword evidence="2" id="KW-0812">Transmembrane</keyword>
<evidence type="ECO:0000313" key="5">
    <source>
        <dbReference type="Proteomes" id="UP000011666"/>
    </source>
</evidence>
<dbReference type="Pfam" id="PF14219">
    <property type="entry name" value="DUF4328"/>
    <property type="match status" value="1"/>
</dbReference>
<comment type="caution">
    <text evidence="4">The sequence shown here is derived from an EMBL/GenBank/DDBJ whole genome shotgun (WGS) entry which is preliminary data.</text>
</comment>
<dbReference type="STRING" id="1223545.GS4_23_01150"/>
<evidence type="ECO:0000259" key="3">
    <source>
        <dbReference type="Pfam" id="PF14219"/>
    </source>
</evidence>
<keyword evidence="2" id="KW-1133">Transmembrane helix</keyword>
<dbReference type="Proteomes" id="UP000011666">
    <property type="component" value="Unassembled WGS sequence"/>
</dbReference>
<feature type="transmembrane region" description="Helical" evidence="2">
    <location>
        <begin position="254"/>
        <end position="273"/>
    </location>
</feature>
<feature type="region of interest" description="Disordered" evidence="1">
    <location>
        <begin position="1"/>
        <end position="21"/>
    </location>
</feature>
<sequence>MRVVDSAATATPARQASVAPSGNRIDAGRVYRSRHVRWVARRPPEAIPAPAPRAHPRTRVIPRYTYLPLWGLRDTPHSDAVADDRRIEVADVRAALRLVGGTLAISAIVHLIRYIVLVVNRTSPIPGWLDTATAWLVVFVGLFALATFVFATVVAVRWVRALRVDAYRRHDRLDPRPLWQLILFAGVPIVNLVGLGVLLHEVAALRDDLDTVRTHRRLTKIWVGWAIVNAFAVVGIVTRLVALQSGSIQTAASALALVIVSAVVSSAFAYWLAARIDAVFTADQTPTVPARRWVAVA</sequence>
<dbReference type="InterPro" id="IPR025565">
    <property type="entry name" value="DUF4328"/>
</dbReference>
<evidence type="ECO:0000313" key="4">
    <source>
        <dbReference type="EMBL" id="GAC69318.1"/>
    </source>
</evidence>
<evidence type="ECO:0000256" key="2">
    <source>
        <dbReference type="SAM" id="Phobius"/>
    </source>
</evidence>
<proteinExistence type="predicted"/>
<dbReference type="AlphaFoldDB" id="M0QL79"/>
<dbReference type="eggNOG" id="COG3170">
    <property type="taxonomic scope" value="Bacteria"/>
</dbReference>
<evidence type="ECO:0000256" key="1">
    <source>
        <dbReference type="SAM" id="MobiDB-lite"/>
    </source>
</evidence>
<keyword evidence="5" id="KW-1185">Reference proteome</keyword>
<name>M0QL79_9ACTN</name>
<accession>M0QL79</accession>
<feature type="domain" description="DUF4328" evidence="3">
    <location>
        <begin position="132"/>
        <end position="274"/>
    </location>
</feature>
<feature type="transmembrane region" description="Helical" evidence="2">
    <location>
        <begin position="136"/>
        <end position="158"/>
    </location>
</feature>